<reference evidence="2 3" key="1">
    <citation type="journal article" date="2021" name="BMC Genomics">
        <title>Datura genome reveals duplications of psychoactive alkaloid biosynthetic genes and high mutation rate following tissue culture.</title>
        <authorList>
            <person name="Rajewski A."/>
            <person name="Carter-House D."/>
            <person name="Stajich J."/>
            <person name="Litt A."/>
        </authorList>
    </citation>
    <scope>NUCLEOTIDE SEQUENCE [LARGE SCALE GENOMIC DNA]</scope>
    <source>
        <strain evidence="2">AR-01</strain>
    </source>
</reference>
<feature type="non-terminal residue" evidence="2">
    <location>
        <position position="1"/>
    </location>
</feature>
<accession>A0ABS8SXX9</accession>
<protein>
    <submittedName>
        <fullName evidence="2">Uncharacterized protein</fullName>
    </submittedName>
</protein>
<keyword evidence="1" id="KW-1133">Transmembrane helix</keyword>
<feature type="transmembrane region" description="Helical" evidence="1">
    <location>
        <begin position="41"/>
        <end position="62"/>
    </location>
</feature>
<feature type="non-terminal residue" evidence="2">
    <location>
        <position position="122"/>
    </location>
</feature>
<keyword evidence="3" id="KW-1185">Reference proteome</keyword>
<sequence length="122" mass="14009">GGSDGIWDLVGPLFNFHFETDSHLDRHYIGGFPKHAGIPPLYFSSVGYLCLVLCFSVSNPLVVHELDRRSVGDPLLRFQSFMYSVVHRQPNGDPRFRFVRLWVHQSFDPSPSLLFCTHLEMM</sequence>
<gene>
    <name evidence="2" type="ORF">HAX54_051074</name>
</gene>
<comment type="caution">
    <text evidence="2">The sequence shown here is derived from an EMBL/GenBank/DDBJ whole genome shotgun (WGS) entry which is preliminary data.</text>
</comment>
<evidence type="ECO:0000256" key="1">
    <source>
        <dbReference type="SAM" id="Phobius"/>
    </source>
</evidence>
<name>A0ABS8SXX9_DATST</name>
<keyword evidence="1" id="KW-0472">Membrane</keyword>
<organism evidence="2 3">
    <name type="scientific">Datura stramonium</name>
    <name type="common">Jimsonweed</name>
    <name type="synonym">Common thornapple</name>
    <dbReference type="NCBI Taxonomy" id="4076"/>
    <lineage>
        <taxon>Eukaryota</taxon>
        <taxon>Viridiplantae</taxon>
        <taxon>Streptophyta</taxon>
        <taxon>Embryophyta</taxon>
        <taxon>Tracheophyta</taxon>
        <taxon>Spermatophyta</taxon>
        <taxon>Magnoliopsida</taxon>
        <taxon>eudicotyledons</taxon>
        <taxon>Gunneridae</taxon>
        <taxon>Pentapetalae</taxon>
        <taxon>asterids</taxon>
        <taxon>lamiids</taxon>
        <taxon>Solanales</taxon>
        <taxon>Solanaceae</taxon>
        <taxon>Solanoideae</taxon>
        <taxon>Datureae</taxon>
        <taxon>Datura</taxon>
    </lineage>
</organism>
<dbReference type="EMBL" id="JACEIK010000901">
    <property type="protein sequence ID" value="MCD7463651.1"/>
    <property type="molecule type" value="Genomic_DNA"/>
</dbReference>
<keyword evidence="1" id="KW-0812">Transmembrane</keyword>
<evidence type="ECO:0000313" key="2">
    <source>
        <dbReference type="EMBL" id="MCD7463651.1"/>
    </source>
</evidence>
<proteinExistence type="predicted"/>
<evidence type="ECO:0000313" key="3">
    <source>
        <dbReference type="Proteomes" id="UP000823775"/>
    </source>
</evidence>
<dbReference type="Proteomes" id="UP000823775">
    <property type="component" value="Unassembled WGS sequence"/>
</dbReference>